<dbReference type="Proteomes" id="UP000028582">
    <property type="component" value="Unassembled WGS sequence"/>
</dbReference>
<keyword evidence="3 5" id="KW-0964">Secreted</keyword>
<comment type="domain">
    <text evidence="5">The RxLR-dEER motif acts to carry the protein into the host cell cytoplasm through binding to cell surface phosphatidylinositol-3-phosphate.</text>
</comment>
<evidence type="ECO:0000313" key="6">
    <source>
        <dbReference type="EMBL" id="ETO59267.1"/>
    </source>
</evidence>
<reference evidence="6 7" key="1">
    <citation type="submission" date="2013-11" db="EMBL/GenBank/DDBJ databases">
        <title>The Genome Sequence of Phytophthora parasitica P1976.</title>
        <authorList>
            <consortium name="The Broad Institute Genomics Platform"/>
            <person name="Russ C."/>
            <person name="Tyler B."/>
            <person name="Panabieres F."/>
            <person name="Shan W."/>
            <person name="Tripathy S."/>
            <person name="Grunwald N."/>
            <person name="Machado M."/>
            <person name="Johnson C.S."/>
            <person name="Walker B."/>
            <person name="Young S."/>
            <person name="Zeng Q."/>
            <person name="Gargeya S."/>
            <person name="Fitzgerald M."/>
            <person name="Haas B."/>
            <person name="Abouelleil A."/>
            <person name="Allen A.W."/>
            <person name="Alvarado L."/>
            <person name="Arachchi H.M."/>
            <person name="Berlin A.M."/>
            <person name="Chapman S.B."/>
            <person name="Gainer-Dewar J."/>
            <person name="Goldberg J."/>
            <person name="Griggs A."/>
            <person name="Gujja S."/>
            <person name="Hansen M."/>
            <person name="Howarth C."/>
            <person name="Imamovic A."/>
            <person name="Ireland A."/>
            <person name="Larimer J."/>
            <person name="McCowan C."/>
            <person name="Murphy C."/>
            <person name="Pearson M."/>
            <person name="Poon T.W."/>
            <person name="Priest M."/>
            <person name="Roberts A."/>
            <person name="Saif S."/>
            <person name="Shea T."/>
            <person name="Sisk P."/>
            <person name="Sykes S."/>
            <person name="Wortman J."/>
            <person name="Nusbaum C."/>
            <person name="Birren B."/>
        </authorList>
    </citation>
    <scope>NUCLEOTIDE SEQUENCE [LARGE SCALE GENOMIC DNA]</scope>
    <source>
        <strain evidence="6 7">P1976</strain>
    </source>
</reference>
<evidence type="ECO:0000256" key="1">
    <source>
        <dbReference type="ARBA" id="ARBA00004613"/>
    </source>
</evidence>
<comment type="subcellular location">
    <subcellularLocation>
        <location evidence="1 5">Secreted</location>
    </subcellularLocation>
</comment>
<name>A0A080YY06_PHYNI</name>
<organism evidence="6 7">
    <name type="scientific">Phytophthora nicotianae P1976</name>
    <dbReference type="NCBI Taxonomy" id="1317066"/>
    <lineage>
        <taxon>Eukaryota</taxon>
        <taxon>Sar</taxon>
        <taxon>Stramenopiles</taxon>
        <taxon>Oomycota</taxon>
        <taxon>Peronosporomycetes</taxon>
        <taxon>Peronosporales</taxon>
        <taxon>Peronosporaceae</taxon>
        <taxon>Phytophthora</taxon>
    </lineage>
</organism>
<evidence type="ECO:0000313" key="7">
    <source>
        <dbReference type="Proteomes" id="UP000028582"/>
    </source>
</evidence>
<comment type="function">
    <text evidence="5">Effector that suppresses plant defense responses during pathogen infection.</text>
</comment>
<accession>A0A080YY06</accession>
<comment type="similarity">
    <text evidence="2 5">Belongs to the RxLR effector family.</text>
</comment>
<dbReference type="InterPro" id="IPR031825">
    <property type="entry name" value="RXLR"/>
</dbReference>
<dbReference type="AlphaFoldDB" id="A0A080YY06"/>
<evidence type="ECO:0000256" key="5">
    <source>
        <dbReference type="RuleBase" id="RU367124"/>
    </source>
</evidence>
<evidence type="ECO:0000256" key="3">
    <source>
        <dbReference type="ARBA" id="ARBA00022525"/>
    </source>
</evidence>
<dbReference type="OrthoDB" id="101670at2759"/>
<sequence length="404" mass="45903">MRLYDVVLAAATILLTAIDGISIATDANRNPVDLSATTRSFTQEQQNISTKRSLRVYTTEAEDNDEERAINFKSLPGVDKLKTAWTQNKLSKYLKKGKTGDEVFSKLKLDKAGDTLFENPKFHVWVKYVTDYNIKAGKNEISIIPTLTKHYADDVLVKMLEIASKSSVVDTRRVASSLQEQQVKYWRSLDLLPTDVFTRLRLGDKGKLDDMLTNPSFFALNKYLVDYNVRYSKSLTMVEVLKGGYGDEAIARMLQQTATKAKDVETQKMAVRLQNQQFEHWRDIGLNSDDIFKELRLNKVGVTLENSNFVVWGKFLQNWSGENTTPFKSLWARYGEKNLATMLVAPREQAGDSVIPFLQNQLVNQWLAMERTPADVFKMIGSSDGGKKLVGAYRWSYKNKFNAA</sequence>
<evidence type="ECO:0000256" key="4">
    <source>
        <dbReference type="ARBA" id="ARBA00022729"/>
    </source>
</evidence>
<keyword evidence="4 5" id="KW-0732">Signal</keyword>
<protein>
    <recommendedName>
        <fullName evidence="5">RxLR effector protein</fullName>
    </recommendedName>
</protein>
<feature type="chain" id="PRO_5028500740" description="RxLR effector protein" evidence="5">
    <location>
        <begin position="21"/>
        <end position="404"/>
    </location>
</feature>
<comment type="caution">
    <text evidence="6">The sequence shown here is derived from an EMBL/GenBank/DDBJ whole genome shotgun (WGS) entry which is preliminary data.</text>
</comment>
<dbReference type="Pfam" id="PF16810">
    <property type="entry name" value="RXLR"/>
    <property type="match status" value="1"/>
</dbReference>
<dbReference type="EMBL" id="ANJA01004189">
    <property type="protein sequence ID" value="ETO59267.1"/>
    <property type="molecule type" value="Genomic_DNA"/>
</dbReference>
<gene>
    <name evidence="6" type="ORF">F444_22360</name>
</gene>
<dbReference type="GO" id="GO:0005576">
    <property type="term" value="C:extracellular region"/>
    <property type="evidence" value="ECO:0007669"/>
    <property type="project" value="UniProtKB-SubCell"/>
</dbReference>
<feature type="signal peptide" evidence="5">
    <location>
        <begin position="1"/>
        <end position="20"/>
    </location>
</feature>
<evidence type="ECO:0000256" key="2">
    <source>
        <dbReference type="ARBA" id="ARBA00010400"/>
    </source>
</evidence>
<proteinExistence type="inferred from homology"/>